<dbReference type="Proteomes" id="UP001434737">
    <property type="component" value="Chromosome"/>
</dbReference>
<reference evidence="1 2" key="1">
    <citation type="submission" date="2024-02" db="EMBL/GenBank/DDBJ databases">
        <title>Genome and pathogenicity analysis of Helicobacter mastomyrinus isolated from mice.</title>
        <authorList>
            <person name="Zhu L."/>
        </authorList>
    </citation>
    <scope>NUCLEOTIDE SEQUENCE [LARGE SCALE GENOMIC DNA]</scope>
    <source>
        <strain evidence="1 2">Hm-17</strain>
    </source>
</reference>
<dbReference type="Pfam" id="PF02585">
    <property type="entry name" value="PIG-L"/>
    <property type="match status" value="1"/>
</dbReference>
<accession>A0ABZ3F7G1</accession>
<dbReference type="EC" id="3.5.1.-" evidence="1"/>
<organism evidence="1 2">
    <name type="scientific">Helicobacter mastomyrinus</name>
    <dbReference type="NCBI Taxonomy" id="287948"/>
    <lineage>
        <taxon>Bacteria</taxon>
        <taxon>Pseudomonadati</taxon>
        <taxon>Campylobacterota</taxon>
        <taxon>Epsilonproteobacteria</taxon>
        <taxon>Campylobacterales</taxon>
        <taxon>Helicobacteraceae</taxon>
        <taxon>Helicobacter</taxon>
    </lineage>
</organism>
<dbReference type="InterPro" id="IPR003737">
    <property type="entry name" value="GlcNAc_PI_deacetylase-related"/>
</dbReference>
<name>A0ABZ3F7G1_9HELI</name>
<keyword evidence="1" id="KW-0378">Hydrolase</keyword>
<dbReference type="InterPro" id="IPR024078">
    <property type="entry name" value="LmbE-like_dom_sf"/>
</dbReference>
<sequence length="249" mass="27815">MLKHSSAKDIVVIATHPDDETLGAGGTLLKHKAQGDRIHCIFCTDIFEEEGFTPQTIAKREQEIKAVSAAYNFDSVHRLGLKTTKCDEYPKSMIIAQFSKIFLHISPQILYLPFAYDVHSDHRIIFECAFACTKSFRYPSIEKILMMETLSESEFAPALNIQSFVPNVFVDISEFFKQKCAIMSLYESEVGLSPFPRSLKNIESLAIYRGSTRGADDSSLKDAKICSGGGGISETPLYAEAFMLLKEKC</sequence>
<protein>
    <submittedName>
        <fullName evidence="1">PIG-L family deacetylase</fullName>
        <ecNumber evidence="1">3.5.1.-</ecNumber>
    </submittedName>
</protein>
<dbReference type="GO" id="GO:0016787">
    <property type="term" value="F:hydrolase activity"/>
    <property type="evidence" value="ECO:0007669"/>
    <property type="project" value="UniProtKB-KW"/>
</dbReference>
<dbReference type="RefSeq" id="WP_299136357.1">
    <property type="nucleotide sequence ID" value="NZ_CP145316.1"/>
</dbReference>
<evidence type="ECO:0000313" key="1">
    <source>
        <dbReference type="EMBL" id="XAM18021.1"/>
    </source>
</evidence>
<gene>
    <name evidence="1" type="ORF">V3I05_10100</name>
</gene>
<dbReference type="Gene3D" id="3.40.50.10320">
    <property type="entry name" value="LmbE-like"/>
    <property type="match status" value="1"/>
</dbReference>
<keyword evidence="2" id="KW-1185">Reference proteome</keyword>
<evidence type="ECO:0000313" key="2">
    <source>
        <dbReference type="Proteomes" id="UP001434737"/>
    </source>
</evidence>
<dbReference type="SUPFAM" id="SSF102588">
    <property type="entry name" value="LmbE-like"/>
    <property type="match status" value="1"/>
</dbReference>
<dbReference type="EMBL" id="CP145316">
    <property type="protein sequence ID" value="XAM18021.1"/>
    <property type="molecule type" value="Genomic_DNA"/>
</dbReference>
<proteinExistence type="predicted"/>